<comment type="caution">
    <text evidence="2">The sequence shown here is derived from an EMBL/GenBank/DDBJ whole genome shotgun (WGS) entry which is preliminary data.</text>
</comment>
<evidence type="ECO:0000256" key="1">
    <source>
        <dbReference type="SAM" id="Phobius"/>
    </source>
</evidence>
<dbReference type="AlphaFoldDB" id="A0A9W6B8N2"/>
<keyword evidence="3" id="KW-1185">Reference proteome</keyword>
<accession>A0A9W6B8N2</accession>
<organism evidence="2 3">
    <name type="scientific">Neptunitalea chrysea</name>
    <dbReference type="NCBI Taxonomy" id="1647581"/>
    <lineage>
        <taxon>Bacteria</taxon>
        <taxon>Pseudomonadati</taxon>
        <taxon>Bacteroidota</taxon>
        <taxon>Flavobacteriia</taxon>
        <taxon>Flavobacteriales</taxon>
        <taxon>Flavobacteriaceae</taxon>
        <taxon>Neptunitalea</taxon>
    </lineage>
</organism>
<feature type="transmembrane region" description="Helical" evidence="1">
    <location>
        <begin position="53"/>
        <end position="74"/>
    </location>
</feature>
<dbReference type="RefSeq" id="WP_281754567.1">
    <property type="nucleotide sequence ID" value="NZ_BRVP01000013.1"/>
</dbReference>
<protein>
    <submittedName>
        <fullName evidence="2">Uncharacterized protein</fullName>
    </submittedName>
</protein>
<dbReference type="EMBL" id="BRVP01000013">
    <property type="protein sequence ID" value="GLB52963.1"/>
    <property type="molecule type" value="Genomic_DNA"/>
</dbReference>
<sequence>MKQTKKNTQYKKWAFRCLICVVVLNIATYYVTLTQVDMSFVPDIRQMTTTQKVLRIVGILTNLLFVAGLVLTIMSMVKKEKKDYQWYTAVIGFGLLLLFFFSLVLYGIFVFVA</sequence>
<evidence type="ECO:0000313" key="3">
    <source>
        <dbReference type="Proteomes" id="UP001143545"/>
    </source>
</evidence>
<keyword evidence="1" id="KW-1133">Transmembrane helix</keyword>
<gene>
    <name evidence="2" type="ORF">NBRC110019_20030</name>
</gene>
<keyword evidence="1" id="KW-0812">Transmembrane</keyword>
<evidence type="ECO:0000313" key="2">
    <source>
        <dbReference type="EMBL" id="GLB52963.1"/>
    </source>
</evidence>
<dbReference type="Proteomes" id="UP001143545">
    <property type="component" value="Unassembled WGS sequence"/>
</dbReference>
<proteinExistence type="predicted"/>
<feature type="transmembrane region" description="Helical" evidence="1">
    <location>
        <begin position="86"/>
        <end position="112"/>
    </location>
</feature>
<feature type="transmembrane region" description="Helical" evidence="1">
    <location>
        <begin position="12"/>
        <end position="33"/>
    </location>
</feature>
<reference evidence="2" key="1">
    <citation type="submission" date="2022-07" db="EMBL/GenBank/DDBJ databases">
        <title>Taxonomy of Novel Oxalotrophic and Methylotrophic Bacteria.</title>
        <authorList>
            <person name="Sahin N."/>
            <person name="Tani A."/>
        </authorList>
    </citation>
    <scope>NUCLEOTIDE SEQUENCE</scope>
    <source>
        <strain evidence="2">AM327</strain>
    </source>
</reference>
<keyword evidence="1" id="KW-0472">Membrane</keyword>
<name>A0A9W6B8N2_9FLAO</name>